<dbReference type="GO" id="GO:0016297">
    <property type="term" value="F:fatty acyl-[ACP] hydrolase activity"/>
    <property type="evidence" value="ECO:0007669"/>
    <property type="project" value="UniProtKB-EC"/>
</dbReference>
<feature type="region of interest" description="Disordered" evidence="12">
    <location>
        <begin position="953"/>
        <end position="976"/>
    </location>
</feature>
<dbReference type="Pfam" id="PF00975">
    <property type="entry name" value="Thioesterase"/>
    <property type="match status" value="1"/>
</dbReference>
<dbReference type="SUPFAM" id="SSF53474">
    <property type="entry name" value="alpha/beta-Hydrolases"/>
    <property type="match status" value="1"/>
</dbReference>
<dbReference type="SMART" id="SM00829">
    <property type="entry name" value="PKS_ER"/>
    <property type="match status" value="1"/>
</dbReference>
<protein>
    <recommendedName>
        <fullName evidence="1">oleoyl-[acyl-carrier-protein] hydrolase</fullName>
        <ecNumber evidence="1">3.1.2.14</ecNumber>
    </recommendedName>
</protein>
<evidence type="ECO:0000256" key="1">
    <source>
        <dbReference type="ARBA" id="ARBA00012480"/>
    </source>
</evidence>
<dbReference type="InterPro" id="IPR049391">
    <property type="entry name" value="FAS_pseudo-KR"/>
</dbReference>
<dbReference type="SMART" id="SM00822">
    <property type="entry name" value="PKS_KR"/>
    <property type="match status" value="1"/>
</dbReference>
<keyword evidence="9" id="KW-0443">Lipid metabolism</keyword>
<evidence type="ECO:0000256" key="6">
    <source>
        <dbReference type="ARBA" id="ARBA00022832"/>
    </source>
</evidence>
<dbReference type="SUPFAM" id="SSF47336">
    <property type="entry name" value="ACP-like"/>
    <property type="match status" value="1"/>
</dbReference>
<evidence type="ECO:0000256" key="9">
    <source>
        <dbReference type="ARBA" id="ARBA00023098"/>
    </source>
</evidence>
<dbReference type="Gene3D" id="3.40.50.720">
    <property type="entry name" value="NAD(P)-binding Rossmann-like Domain"/>
    <property type="match status" value="1"/>
</dbReference>
<dbReference type="Gene3D" id="3.40.50.1820">
    <property type="entry name" value="alpha/beta hydrolase"/>
    <property type="match status" value="1"/>
</dbReference>
<reference evidence="14" key="1">
    <citation type="journal article" date="2016" name="Gigascience">
        <title>De novo construction of an expanded transcriptome assembly for the western tarnished plant bug, Lygus hesperus.</title>
        <authorList>
            <person name="Tassone E.E."/>
            <person name="Geib S.M."/>
            <person name="Hall B."/>
            <person name="Fabrick J.A."/>
            <person name="Brent C.S."/>
            <person name="Hull J.J."/>
        </authorList>
    </citation>
    <scope>NUCLEOTIDE SEQUENCE</scope>
</reference>
<dbReference type="InterPro" id="IPR011032">
    <property type="entry name" value="GroES-like_sf"/>
</dbReference>
<evidence type="ECO:0000313" key="14">
    <source>
        <dbReference type="EMBL" id="JAQ11245.1"/>
    </source>
</evidence>
<name>A0A146LW21_LYGHE</name>
<dbReference type="InterPro" id="IPR020843">
    <property type="entry name" value="ER"/>
</dbReference>
<dbReference type="GO" id="GO:0006633">
    <property type="term" value="P:fatty acid biosynthetic process"/>
    <property type="evidence" value="ECO:0007669"/>
    <property type="project" value="UniProtKB-KW"/>
</dbReference>
<gene>
    <name evidence="14" type="primary">Fasn_7</name>
    <name evidence="14" type="ORF">g.84136</name>
</gene>
<dbReference type="FunFam" id="3.90.180.10:FF:000015">
    <property type="entry name" value="Fatty acid synthase"/>
    <property type="match status" value="1"/>
</dbReference>
<feature type="compositionally biased region" description="Polar residues" evidence="12">
    <location>
        <begin position="953"/>
        <end position="974"/>
    </location>
</feature>
<feature type="domain" description="Carrier" evidence="13">
    <location>
        <begin position="874"/>
        <end position="953"/>
    </location>
</feature>
<dbReference type="Pfam" id="PF00550">
    <property type="entry name" value="PP-binding"/>
    <property type="match status" value="1"/>
</dbReference>
<evidence type="ECO:0000256" key="2">
    <source>
        <dbReference type="ARBA" id="ARBA00022450"/>
    </source>
</evidence>
<dbReference type="Pfam" id="PF13602">
    <property type="entry name" value="ADH_zinc_N_2"/>
    <property type="match status" value="1"/>
</dbReference>
<dbReference type="InterPro" id="IPR009081">
    <property type="entry name" value="PP-bd_ACP"/>
</dbReference>
<feature type="non-terminal residue" evidence="14">
    <location>
        <position position="1"/>
    </location>
</feature>
<keyword evidence="2" id="KW-0596">Phosphopantetheine</keyword>
<dbReference type="PANTHER" id="PTHR43775">
    <property type="entry name" value="FATTY ACID SYNTHASE"/>
    <property type="match status" value="1"/>
</dbReference>
<evidence type="ECO:0000256" key="7">
    <source>
        <dbReference type="ARBA" id="ARBA00022857"/>
    </source>
</evidence>
<dbReference type="CDD" id="cd08954">
    <property type="entry name" value="KR_1_FAS_SDR_x"/>
    <property type="match status" value="1"/>
</dbReference>
<evidence type="ECO:0000256" key="8">
    <source>
        <dbReference type="ARBA" id="ARBA00023002"/>
    </source>
</evidence>
<dbReference type="GO" id="GO:0016491">
    <property type="term" value="F:oxidoreductase activity"/>
    <property type="evidence" value="ECO:0007669"/>
    <property type="project" value="UniProtKB-KW"/>
</dbReference>
<dbReference type="Gene3D" id="1.10.1200.10">
    <property type="entry name" value="ACP-like"/>
    <property type="match status" value="1"/>
</dbReference>
<sequence length="1247" mass="135956">EHVFVPHINSKTMTRENALTAALQIVMENMESSLKIKILELGRNGNVLCPTVSFILKNQPSVVADVTLATKLPPEEIVGLSEDIKLTSKDVHSILEAGSYNLLVSSSLLADKQLLAEVSRSMTESTFLLCEEKVDVNGRNMDKNLELISKFDTGEGSLFLYRQARNSTEPDVISISNKNFKWVSQIRRWLKTNEGTNKKLLVVSRGEPDSGILGFIRCLRLEDNGKSIRSLMLPNAKEDTTLDHFADQLKKDLVMNVLRSGVWGSMRHLPMDQNARNKVSTQHAYVNTLVRGDLSSLEWIQGPLTHYRKHLNPGKELCSVYYAPLNFRDIMLATGKLPPDALPGNLTGQECILGLEFSGRDSVGRRVMGIVEACGLATTVATDSDGFLWPVPLTWSLEQAATVPIVYATAYYALIVRGNLRSGETVLIHAGTGGVGLAAISIALRLGCHVFTTVGTPQKRAFLKDYFPQLSDSMIFNSRNSSFEQNVLSQTDGRGVDVVLNSLAGELLQSSIRCLAKHGRFLEIGKADLSNNTPLGMSIFLRNTTVHGILLDALITAGKDDPEKAAVIQLMKEGIESGVVHPLPATVFKHDQLEQSFRFMATGKHIGKVVLQIREEEKRTVMEPQKRLIPAIARSYMDPEKSYVLVGGLGGFGLELADWLVDRGANKLVLTSRTGVSSGYQSLRIQRWREKSVLVKISTADCTNESGAIELMKTAALMGPIGGIFNLAGVLLDAMMEEQSEDSFSKVVAPKGDATACLDVASRVCDTLDHFVVFSSVSCGRGNSGQTNYGFANSVMERICEARAESGLPALAIQWGAIGDVGMVMKDLKGHNDTKVGGTLPQRISSCLASLDFLMGTRAPVVSSMVLADKETSSASASGSVSIVDVVGNILGIKDVKTAGNSTLLELGMDSLMGTEIKQSLEINFDVVMSPQEIRSLTFAKLEELGCASQRTETVKTSDTLQDNVTPETGSSEGVSEARIVPSTSIRKMTSKSTDDASSTPVFLVHPVQGTVELLEEVASKVTRPVWGLECSEGAPLESAQDLASHYVQMVRSKQPKGPYTILAYSLGSIFGLEMAMKLEAEGEKVSLTLLDGSPDFVKGHIGIYYRNQINPANLDAFRWPYVTMLFTNKDYNLLSRELQELPTEADRLRKCSELLGCSESTFLKAVHLFWRKLEVSKDYKPSGKLKSRLRLVKASESFVTNVGADYDLSQYCETAVEVITIPGMTHQTIITGKGAERVAQLLNAGP</sequence>
<keyword evidence="8" id="KW-0560">Oxidoreductase</keyword>
<keyword evidence="6" id="KW-0276">Fatty acid metabolism</keyword>
<dbReference type="CDD" id="cd05195">
    <property type="entry name" value="enoyl_red"/>
    <property type="match status" value="1"/>
</dbReference>
<evidence type="ECO:0000256" key="3">
    <source>
        <dbReference type="ARBA" id="ARBA00022516"/>
    </source>
</evidence>
<dbReference type="AlphaFoldDB" id="A0A146LW21"/>
<organism evidence="14">
    <name type="scientific">Lygus hesperus</name>
    <name type="common">Western plant bug</name>
    <dbReference type="NCBI Taxonomy" id="30085"/>
    <lineage>
        <taxon>Eukaryota</taxon>
        <taxon>Metazoa</taxon>
        <taxon>Ecdysozoa</taxon>
        <taxon>Arthropoda</taxon>
        <taxon>Hexapoda</taxon>
        <taxon>Insecta</taxon>
        <taxon>Pterygota</taxon>
        <taxon>Neoptera</taxon>
        <taxon>Paraneoptera</taxon>
        <taxon>Hemiptera</taxon>
        <taxon>Heteroptera</taxon>
        <taxon>Panheteroptera</taxon>
        <taxon>Cimicomorpha</taxon>
        <taxon>Miridae</taxon>
        <taxon>Mirini</taxon>
        <taxon>Lygus</taxon>
    </lineage>
</organism>
<proteinExistence type="predicted"/>
<dbReference type="Gene3D" id="3.90.180.10">
    <property type="entry name" value="Medium-chain alcohol dehydrogenases, catalytic domain"/>
    <property type="match status" value="1"/>
</dbReference>
<keyword evidence="4" id="KW-0597">Phosphoprotein</keyword>
<keyword evidence="5" id="KW-0808">Transferase</keyword>
<evidence type="ECO:0000256" key="5">
    <source>
        <dbReference type="ARBA" id="ARBA00022679"/>
    </source>
</evidence>
<evidence type="ECO:0000256" key="10">
    <source>
        <dbReference type="ARBA" id="ARBA00023160"/>
    </source>
</evidence>
<dbReference type="InterPro" id="IPR036291">
    <property type="entry name" value="NAD(P)-bd_dom_sf"/>
</dbReference>
<dbReference type="InterPro" id="IPR057326">
    <property type="entry name" value="KR_dom"/>
</dbReference>
<dbReference type="InterPro" id="IPR036736">
    <property type="entry name" value="ACP-like_sf"/>
</dbReference>
<dbReference type="PANTHER" id="PTHR43775:SF7">
    <property type="entry name" value="FATTY ACID SYNTHASE"/>
    <property type="match status" value="1"/>
</dbReference>
<evidence type="ECO:0000256" key="4">
    <source>
        <dbReference type="ARBA" id="ARBA00022553"/>
    </source>
</evidence>
<dbReference type="InterPro" id="IPR013968">
    <property type="entry name" value="PKS_KR"/>
</dbReference>
<keyword evidence="10" id="KW-0275">Fatty acid biosynthesis</keyword>
<dbReference type="PROSITE" id="PS50075">
    <property type="entry name" value="CARRIER"/>
    <property type="match status" value="1"/>
</dbReference>
<evidence type="ECO:0000256" key="12">
    <source>
        <dbReference type="SAM" id="MobiDB-lite"/>
    </source>
</evidence>
<dbReference type="InterPro" id="IPR029058">
    <property type="entry name" value="AB_hydrolase_fold"/>
</dbReference>
<dbReference type="InterPro" id="IPR001031">
    <property type="entry name" value="Thioesterase"/>
</dbReference>
<dbReference type="Pfam" id="PF08659">
    <property type="entry name" value="KR"/>
    <property type="match status" value="1"/>
</dbReference>
<dbReference type="InterPro" id="IPR050091">
    <property type="entry name" value="PKS_NRPS_Biosynth_Enz"/>
</dbReference>
<keyword evidence="7" id="KW-0521">NADP</keyword>
<dbReference type="SUPFAM" id="SSF50129">
    <property type="entry name" value="GroES-like"/>
    <property type="match status" value="1"/>
</dbReference>
<dbReference type="FunFam" id="3.40.50.720:FF:000209">
    <property type="entry name" value="Polyketide synthase Pks12"/>
    <property type="match status" value="1"/>
</dbReference>
<evidence type="ECO:0000259" key="13">
    <source>
        <dbReference type="PROSITE" id="PS50075"/>
    </source>
</evidence>
<dbReference type="Pfam" id="PF21149">
    <property type="entry name" value="FAS_pseudo-KR"/>
    <property type="match status" value="1"/>
</dbReference>
<evidence type="ECO:0000256" key="11">
    <source>
        <dbReference type="ARBA" id="ARBA00023268"/>
    </source>
</evidence>
<dbReference type="SUPFAM" id="SSF51735">
    <property type="entry name" value="NAD(P)-binding Rossmann-fold domains"/>
    <property type="match status" value="2"/>
</dbReference>
<accession>A0A146LW21</accession>
<dbReference type="EMBL" id="GDHC01007384">
    <property type="protein sequence ID" value="JAQ11245.1"/>
    <property type="molecule type" value="Transcribed_RNA"/>
</dbReference>
<keyword evidence="3" id="KW-0444">Lipid biosynthesis</keyword>
<dbReference type="GO" id="GO:0004312">
    <property type="term" value="F:fatty acid synthase activity"/>
    <property type="evidence" value="ECO:0007669"/>
    <property type="project" value="TreeGrafter"/>
</dbReference>
<keyword evidence="11" id="KW-0511">Multifunctional enzyme</keyword>
<dbReference type="EC" id="3.1.2.14" evidence="1"/>